<dbReference type="PROSITE" id="PS01229">
    <property type="entry name" value="COF_2"/>
    <property type="match status" value="1"/>
</dbReference>
<keyword evidence="2" id="KW-1185">Reference proteome</keyword>
<dbReference type="CDD" id="cd07516">
    <property type="entry name" value="HAD_Pase"/>
    <property type="match status" value="1"/>
</dbReference>
<dbReference type="InterPro" id="IPR000150">
    <property type="entry name" value="Cof"/>
</dbReference>
<dbReference type="RefSeq" id="WP_204908460.1">
    <property type="nucleotide sequence ID" value="NZ_JACJLV010000010.1"/>
</dbReference>
<proteinExistence type="predicted"/>
<dbReference type="PANTHER" id="PTHR10000">
    <property type="entry name" value="PHOSPHOSERINE PHOSPHATASE"/>
    <property type="match status" value="1"/>
</dbReference>
<dbReference type="Proteomes" id="UP000713880">
    <property type="component" value="Unassembled WGS sequence"/>
</dbReference>
<dbReference type="PANTHER" id="PTHR10000:SF8">
    <property type="entry name" value="HAD SUPERFAMILY HYDROLASE-LIKE, TYPE 3"/>
    <property type="match status" value="1"/>
</dbReference>
<dbReference type="NCBIfam" id="TIGR01484">
    <property type="entry name" value="HAD-SF-IIB"/>
    <property type="match status" value="2"/>
</dbReference>
<evidence type="ECO:0000313" key="1">
    <source>
        <dbReference type="EMBL" id="MBM6826412.1"/>
    </source>
</evidence>
<dbReference type="SFLD" id="SFLDG01144">
    <property type="entry name" value="C2.B.4:_PGP_Like"/>
    <property type="match status" value="1"/>
</dbReference>
<dbReference type="InterPro" id="IPR006379">
    <property type="entry name" value="HAD-SF_hydro_IIB"/>
</dbReference>
<dbReference type="GO" id="GO:0005829">
    <property type="term" value="C:cytosol"/>
    <property type="evidence" value="ECO:0007669"/>
    <property type="project" value="TreeGrafter"/>
</dbReference>
<reference evidence="1" key="2">
    <citation type="journal article" date="2021" name="Sci. Rep.">
        <title>The distribution of antibiotic resistance genes in chicken gut microbiota commensals.</title>
        <authorList>
            <person name="Juricova H."/>
            <person name="Matiasovicova J."/>
            <person name="Kubasova T."/>
            <person name="Cejkova D."/>
            <person name="Rychlik I."/>
        </authorList>
    </citation>
    <scope>NUCLEOTIDE SEQUENCE</scope>
    <source>
        <strain evidence="1">An420c</strain>
    </source>
</reference>
<protein>
    <submittedName>
        <fullName evidence="1">HAD family phosphatase</fullName>
    </submittedName>
</protein>
<dbReference type="Gene3D" id="3.40.50.1000">
    <property type="entry name" value="HAD superfamily/HAD-like"/>
    <property type="match status" value="1"/>
</dbReference>
<dbReference type="GO" id="GO:0000287">
    <property type="term" value="F:magnesium ion binding"/>
    <property type="evidence" value="ECO:0007669"/>
    <property type="project" value="TreeGrafter"/>
</dbReference>
<dbReference type="Gene3D" id="3.30.1240.10">
    <property type="match status" value="1"/>
</dbReference>
<dbReference type="NCBIfam" id="TIGR00099">
    <property type="entry name" value="Cof-subfamily"/>
    <property type="match status" value="1"/>
</dbReference>
<dbReference type="SUPFAM" id="SSF56784">
    <property type="entry name" value="HAD-like"/>
    <property type="match status" value="1"/>
</dbReference>
<organism evidence="1 2">
    <name type="scientific">Mordavella massiliensis</name>
    <dbReference type="NCBI Taxonomy" id="1871024"/>
    <lineage>
        <taxon>Bacteria</taxon>
        <taxon>Bacillati</taxon>
        <taxon>Bacillota</taxon>
        <taxon>Clostridia</taxon>
        <taxon>Eubacteriales</taxon>
        <taxon>Clostridiaceae</taxon>
        <taxon>Mordavella</taxon>
    </lineage>
</organism>
<dbReference type="AlphaFoldDB" id="A0A938X146"/>
<evidence type="ECO:0000313" key="2">
    <source>
        <dbReference type="Proteomes" id="UP000713880"/>
    </source>
</evidence>
<dbReference type="SFLD" id="SFLDG01140">
    <property type="entry name" value="C2.B:_Phosphomannomutase_and_P"/>
    <property type="match status" value="1"/>
</dbReference>
<reference evidence="1" key="1">
    <citation type="submission" date="2020-08" db="EMBL/GenBank/DDBJ databases">
        <authorList>
            <person name="Cejkova D."/>
            <person name="Kubasova T."/>
            <person name="Jahodarova E."/>
            <person name="Rychlik I."/>
        </authorList>
    </citation>
    <scope>NUCLEOTIDE SEQUENCE</scope>
    <source>
        <strain evidence="1">An420c</strain>
    </source>
</reference>
<dbReference type="EMBL" id="JACJLV010000010">
    <property type="protein sequence ID" value="MBM6826412.1"/>
    <property type="molecule type" value="Genomic_DNA"/>
</dbReference>
<dbReference type="GO" id="GO:0016791">
    <property type="term" value="F:phosphatase activity"/>
    <property type="evidence" value="ECO:0007669"/>
    <property type="project" value="TreeGrafter"/>
</dbReference>
<dbReference type="InterPro" id="IPR036412">
    <property type="entry name" value="HAD-like_sf"/>
</dbReference>
<dbReference type="InterPro" id="IPR023214">
    <property type="entry name" value="HAD_sf"/>
</dbReference>
<dbReference type="Pfam" id="PF08282">
    <property type="entry name" value="Hydrolase_3"/>
    <property type="match status" value="1"/>
</dbReference>
<accession>A0A938X146</accession>
<dbReference type="SFLD" id="SFLDS00003">
    <property type="entry name" value="Haloacid_Dehalogenase"/>
    <property type="match status" value="1"/>
</dbReference>
<comment type="caution">
    <text evidence="1">The sequence shown here is derived from an EMBL/GenBank/DDBJ whole genome shotgun (WGS) entry which is preliminary data.</text>
</comment>
<name>A0A938X146_9CLOT</name>
<sequence>MNYKMIAVDMDGTLLDSRKQISDETVRAVRQLAESGVLVVISTGRPVQGVEKYKKLLHLTGPVITYNGAMIVDAGTGETLFEQGLRPKDARKIMESGLRYDTTMCIWAGGRLYGNQINAKMNDYKKISGVEPVLIKDFDRFSDQNITKILWYDEPGNLRKWTEDFGKEEFSQVTCCISQPVFLEFFHRQVSKATAMQKIGERYGISREEMIAVGDGPNDIEMLEYAGLGIAMGNAAEEVKRHAGSVTVSNDDEGVLQVIRKYF</sequence>
<gene>
    <name evidence="1" type="ORF">H6A13_04720</name>
</gene>